<organism evidence="1 2">
    <name type="scientific">Mugilogobius chulae</name>
    <name type="common">yellowstripe goby</name>
    <dbReference type="NCBI Taxonomy" id="88201"/>
    <lineage>
        <taxon>Eukaryota</taxon>
        <taxon>Metazoa</taxon>
        <taxon>Chordata</taxon>
        <taxon>Craniata</taxon>
        <taxon>Vertebrata</taxon>
        <taxon>Euteleostomi</taxon>
        <taxon>Actinopterygii</taxon>
        <taxon>Neopterygii</taxon>
        <taxon>Teleostei</taxon>
        <taxon>Neoteleostei</taxon>
        <taxon>Acanthomorphata</taxon>
        <taxon>Gobiaria</taxon>
        <taxon>Gobiiformes</taxon>
        <taxon>Gobioidei</taxon>
        <taxon>Gobiidae</taxon>
        <taxon>Gobionellinae</taxon>
        <taxon>Mugilogobius</taxon>
    </lineage>
</organism>
<comment type="caution">
    <text evidence="1">The sequence shown here is derived from an EMBL/GenBank/DDBJ whole genome shotgun (WGS) entry which is preliminary data.</text>
</comment>
<sequence>MDCKLRTIKGNKQRRKRKWRLEIAIKDLLGFFGRDLSASLEWVSCVIIQLPAYVTFLCRSNRVRSIKQKSSELGTLIGQEERTEELDFLTSEPKLDAGLLM</sequence>
<proteinExistence type="predicted"/>
<protein>
    <submittedName>
        <fullName evidence="1">Uncharacterized protein</fullName>
    </submittedName>
</protein>
<dbReference type="Proteomes" id="UP001460270">
    <property type="component" value="Unassembled WGS sequence"/>
</dbReference>
<dbReference type="AlphaFoldDB" id="A0AAW0N0Q8"/>
<keyword evidence="2" id="KW-1185">Reference proteome</keyword>
<dbReference type="EMBL" id="JBBPFD010000019">
    <property type="protein sequence ID" value="KAK7886455.1"/>
    <property type="molecule type" value="Genomic_DNA"/>
</dbReference>
<accession>A0AAW0N0Q8</accession>
<evidence type="ECO:0000313" key="2">
    <source>
        <dbReference type="Proteomes" id="UP001460270"/>
    </source>
</evidence>
<reference evidence="2" key="1">
    <citation type="submission" date="2024-04" db="EMBL/GenBank/DDBJ databases">
        <title>Salinicola lusitanus LLJ914,a marine bacterium isolated from the Okinawa Trough.</title>
        <authorList>
            <person name="Li J."/>
        </authorList>
    </citation>
    <scope>NUCLEOTIDE SEQUENCE [LARGE SCALE GENOMIC DNA]</scope>
</reference>
<evidence type="ECO:0000313" key="1">
    <source>
        <dbReference type="EMBL" id="KAK7886455.1"/>
    </source>
</evidence>
<name>A0AAW0N0Q8_9GOBI</name>
<gene>
    <name evidence="1" type="ORF">WMY93_026076</name>
</gene>